<evidence type="ECO:0000256" key="8">
    <source>
        <dbReference type="RuleBase" id="RU004166"/>
    </source>
</evidence>
<evidence type="ECO:0000256" key="1">
    <source>
        <dbReference type="ARBA" id="ARBA00007122"/>
    </source>
</evidence>
<reference evidence="10 11" key="1">
    <citation type="submission" date="2020-01" db="EMBL/GenBank/DDBJ databases">
        <title>Paenibacillus sp. nov., isolated from tomato rhizosphere.</title>
        <authorList>
            <person name="Weon H.-Y."/>
            <person name="Lee S.A."/>
        </authorList>
    </citation>
    <scope>NUCLEOTIDE SEQUENCE [LARGE SCALE GENOMIC DNA]</scope>
    <source>
        <strain evidence="10 11">12200R-189</strain>
    </source>
</reference>
<feature type="domain" description="S-adenosyl-L-homocysteine hydrolase NAD binding" evidence="9">
    <location>
        <begin position="190"/>
        <end position="351"/>
    </location>
</feature>
<evidence type="ECO:0000256" key="3">
    <source>
        <dbReference type="ARBA" id="ARBA00022801"/>
    </source>
</evidence>
<protein>
    <recommendedName>
        <fullName evidence="5">Adenosylhomocysteinase</fullName>
        <ecNumber evidence="5">3.13.2.1</ecNumber>
    </recommendedName>
    <alternativeName>
        <fullName evidence="5">S-adenosyl-L-homocysteine hydrolase</fullName>
        <shortName evidence="5">AdoHcyase</shortName>
    </alternativeName>
</protein>
<feature type="binding site" evidence="5">
    <location>
        <begin position="219"/>
        <end position="224"/>
    </location>
    <ligand>
        <name>NAD(+)</name>
        <dbReference type="ChEBI" id="CHEBI:57540"/>
    </ligand>
</feature>
<dbReference type="SUPFAM" id="SSF52283">
    <property type="entry name" value="Formate/glycerate dehydrogenase catalytic domain-like"/>
    <property type="match status" value="1"/>
</dbReference>
<gene>
    <name evidence="5" type="primary">ahcY</name>
    <name evidence="10" type="ORF">GXP70_10550</name>
</gene>
<comment type="cofactor">
    <cofactor evidence="5 6 7">
        <name>NAD(+)</name>
        <dbReference type="ChEBI" id="CHEBI:57540"/>
    </cofactor>
    <text evidence="5 6 7">Binds 1 NAD(+) per subunit.</text>
</comment>
<feature type="binding site" evidence="5 6">
    <location>
        <begin position="156"/>
        <end position="158"/>
    </location>
    <ligand>
        <name>NAD(+)</name>
        <dbReference type="ChEBI" id="CHEBI:57540"/>
    </ligand>
</feature>
<evidence type="ECO:0000259" key="9">
    <source>
        <dbReference type="SMART" id="SM00997"/>
    </source>
</evidence>
<dbReference type="Proteomes" id="UP000476064">
    <property type="component" value="Chromosome"/>
</dbReference>
<dbReference type="PROSITE" id="PS00739">
    <property type="entry name" value="ADOHCYASE_2"/>
    <property type="match status" value="1"/>
</dbReference>
<comment type="caution">
    <text evidence="5">Lacks conserved residue(s) required for the propagation of feature annotation.</text>
</comment>
<keyword evidence="3 5" id="KW-0378">Hydrolase</keyword>
<feature type="binding site" evidence="5">
    <location>
        <position position="155"/>
    </location>
    <ligand>
        <name>substrate</name>
    </ligand>
</feature>
<dbReference type="GO" id="GO:0005829">
    <property type="term" value="C:cytosol"/>
    <property type="evidence" value="ECO:0007669"/>
    <property type="project" value="TreeGrafter"/>
</dbReference>
<dbReference type="InterPro" id="IPR042172">
    <property type="entry name" value="Adenosylhomocyst_ase-like_sf"/>
</dbReference>
<dbReference type="PANTHER" id="PTHR23420:SF0">
    <property type="entry name" value="ADENOSYLHOMOCYSTEINASE"/>
    <property type="match status" value="1"/>
</dbReference>
<dbReference type="NCBIfam" id="TIGR00936">
    <property type="entry name" value="ahcY"/>
    <property type="match status" value="1"/>
</dbReference>
<dbReference type="FunFam" id="3.40.50.720:FF:000004">
    <property type="entry name" value="Adenosylhomocysteinase"/>
    <property type="match status" value="1"/>
</dbReference>
<dbReference type="Pfam" id="PF00670">
    <property type="entry name" value="AdoHcyase_NAD"/>
    <property type="match status" value="1"/>
</dbReference>
<dbReference type="Gene3D" id="3.40.50.720">
    <property type="entry name" value="NAD(P)-binding Rossmann-like Domain"/>
    <property type="match status" value="1"/>
</dbReference>
<feature type="binding site" evidence="5">
    <location>
        <position position="277"/>
    </location>
    <ligand>
        <name>NAD(+)</name>
        <dbReference type="ChEBI" id="CHEBI:57540"/>
    </ligand>
</feature>
<dbReference type="PANTHER" id="PTHR23420">
    <property type="entry name" value="ADENOSYLHOMOCYSTEINASE"/>
    <property type="match status" value="1"/>
</dbReference>
<dbReference type="NCBIfam" id="NF004005">
    <property type="entry name" value="PRK05476.2-3"/>
    <property type="match status" value="1"/>
</dbReference>
<comment type="similarity">
    <text evidence="1 5 8">Belongs to the adenosylhomocysteinase family.</text>
</comment>
<dbReference type="RefSeq" id="WP_162356476.1">
    <property type="nucleotide sequence ID" value="NZ_CP048209.1"/>
</dbReference>
<feature type="binding site" evidence="6">
    <location>
        <begin position="221"/>
        <end position="226"/>
    </location>
    <ligand>
        <name>NAD(+)</name>
        <dbReference type="ChEBI" id="CHEBI:57540"/>
    </ligand>
</feature>
<feature type="binding site" evidence="5 6">
    <location>
        <position position="242"/>
    </location>
    <ligand>
        <name>NAD(+)</name>
        <dbReference type="ChEBI" id="CHEBI:57540"/>
    </ligand>
</feature>
<evidence type="ECO:0000256" key="7">
    <source>
        <dbReference type="RuleBase" id="RU000548"/>
    </source>
</evidence>
<dbReference type="UniPathway" id="UPA00314">
    <property type="reaction ID" value="UER00076"/>
</dbReference>
<dbReference type="EMBL" id="CP048209">
    <property type="protein sequence ID" value="QHT60338.1"/>
    <property type="molecule type" value="Genomic_DNA"/>
</dbReference>
<feature type="binding site" evidence="5">
    <location>
        <position position="130"/>
    </location>
    <ligand>
        <name>substrate</name>
    </ligand>
</feature>
<keyword evidence="2 5" id="KW-0554">One-carbon metabolism</keyword>
<dbReference type="GO" id="GO:0071269">
    <property type="term" value="P:L-homocysteine biosynthetic process"/>
    <property type="evidence" value="ECO:0007669"/>
    <property type="project" value="UniProtKB-UniRule"/>
</dbReference>
<evidence type="ECO:0000313" key="10">
    <source>
        <dbReference type="EMBL" id="QHT60338.1"/>
    </source>
</evidence>
<evidence type="ECO:0000313" key="11">
    <source>
        <dbReference type="Proteomes" id="UP000476064"/>
    </source>
</evidence>
<evidence type="ECO:0000256" key="4">
    <source>
        <dbReference type="ARBA" id="ARBA00023027"/>
    </source>
</evidence>
<dbReference type="InterPro" id="IPR036291">
    <property type="entry name" value="NAD(P)-bd_dom_sf"/>
</dbReference>
<keyword evidence="11" id="KW-1185">Reference proteome</keyword>
<organism evidence="10 11">
    <name type="scientific">Paenibacillus lycopersici</name>
    <dbReference type="NCBI Taxonomy" id="2704462"/>
    <lineage>
        <taxon>Bacteria</taxon>
        <taxon>Bacillati</taxon>
        <taxon>Bacillota</taxon>
        <taxon>Bacilli</taxon>
        <taxon>Bacillales</taxon>
        <taxon>Paenibacillaceae</taxon>
        <taxon>Paenibacillus</taxon>
    </lineage>
</organism>
<evidence type="ECO:0000256" key="5">
    <source>
        <dbReference type="HAMAP-Rule" id="MF_00563"/>
    </source>
</evidence>
<dbReference type="SMART" id="SM00996">
    <property type="entry name" value="AdoHcyase"/>
    <property type="match status" value="1"/>
</dbReference>
<comment type="catalytic activity">
    <reaction evidence="5 7">
        <text>S-adenosyl-L-homocysteine + H2O = L-homocysteine + adenosine</text>
        <dbReference type="Rhea" id="RHEA:21708"/>
        <dbReference type="ChEBI" id="CHEBI:15377"/>
        <dbReference type="ChEBI" id="CHEBI:16335"/>
        <dbReference type="ChEBI" id="CHEBI:57856"/>
        <dbReference type="ChEBI" id="CHEBI:58199"/>
        <dbReference type="EC" id="3.13.2.1"/>
    </reaction>
</comment>
<dbReference type="HAMAP" id="MF_00563">
    <property type="entry name" value="AdoHcyase"/>
    <property type="match status" value="1"/>
</dbReference>
<feature type="binding site" evidence="5">
    <location>
        <position position="190"/>
    </location>
    <ligand>
        <name>NAD(+)</name>
        <dbReference type="ChEBI" id="CHEBI:57540"/>
    </ligand>
</feature>
<dbReference type="EC" id="3.13.2.1" evidence="5"/>
<name>A0A6C0FT57_9BACL</name>
<comment type="subcellular location">
    <subcellularLocation>
        <location evidence="5">Cytoplasm</location>
    </subcellularLocation>
</comment>
<dbReference type="Pfam" id="PF05221">
    <property type="entry name" value="AdoHcyase"/>
    <property type="match status" value="2"/>
</dbReference>
<feature type="binding site" evidence="5">
    <location>
        <position position="185"/>
    </location>
    <ligand>
        <name>substrate</name>
    </ligand>
</feature>
<feature type="binding site" evidence="6">
    <location>
        <position position="352"/>
    </location>
    <ligand>
        <name>NAD(+)</name>
        <dbReference type="ChEBI" id="CHEBI:57540"/>
    </ligand>
</feature>
<dbReference type="InterPro" id="IPR015878">
    <property type="entry name" value="Ado_hCys_hydrolase_NAD-bd"/>
</dbReference>
<comment type="function">
    <text evidence="5">May play a key role in the regulation of the intracellular concentration of adenosylhomocysteine.</text>
</comment>
<dbReference type="SMART" id="SM00997">
    <property type="entry name" value="AdoHcyase_NAD"/>
    <property type="match status" value="1"/>
</dbReference>
<dbReference type="KEGG" id="plyc:GXP70_10550"/>
<dbReference type="GO" id="GO:0006730">
    <property type="term" value="P:one-carbon metabolic process"/>
    <property type="evidence" value="ECO:0007669"/>
    <property type="project" value="UniProtKB-UniRule"/>
</dbReference>
<feature type="binding site" evidence="5">
    <location>
        <position position="189"/>
    </location>
    <ligand>
        <name>substrate</name>
    </ligand>
</feature>
<dbReference type="PIRSF" id="PIRSF001109">
    <property type="entry name" value="Ad_hcy_hydrolase"/>
    <property type="match status" value="1"/>
</dbReference>
<feature type="binding site" evidence="5 6">
    <location>
        <begin position="298"/>
        <end position="300"/>
    </location>
    <ligand>
        <name>NAD(+)</name>
        <dbReference type="ChEBI" id="CHEBI:57540"/>
    </ligand>
</feature>
<dbReference type="InterPro" id="IPR020082">
    <property type="entry name" value="S-Ado-L-homoCys_hydrolase_CS"/>
</dbReference>
<evidence type="ECO:0000256" key="6">
    <source>
        <dbReference type="PIRSR" id="PIRSR001109-2"/>
    </source>
</evidence>
<sequence>MTVNAKQNSIVRDMALAPEGHLKIDWVAAHMPVLNRIREQFEKEQPFKGLKVAISLHLEAKTAYLAKVVQAGGAEVTITGSNPLSTQDDVCAALVEDGITVFAKYNPEPKEYKELLIKALETKPDLIIDDGGDLVSILHAERPELMAQIRGGAEETTTGILRLKAMEKDGSLSFPMVAVNDAYCKYLFDNRYGTGQSVWDGINRTTNLVVAGKTVVVVGYGWCGKGVAMRAKGLGAQVIVTEIDAIRAVEAHMDGFTVLPMIEAAKLGDFFVTVTGNRDVIRGEHYEVMKNGAILSNAGHFDVEVNKPELEAMSASKRVVRRNIEEYQLKDGRSVYLLAEGRLVNLAAGDGHPAEIMDMTFALQAMSLKYVNDNYEAIGKKVVNVPYALDEQVARYKLEAIGTGIDKLTDEQKSYLDSWQEH</sequence>
<dbReference type="InterPro" id="IPR000043">
    <property type="entry name" value="Adenosylhomocysteinase-like"/>
</dbReference>
<dbReference type="SUPFAM" id="SSF51735">
    <property type="entry name" value="NAD(P)-binding Rossmann-fold domains"/>
    <property type="match status" value="1"/>
</dbReference>
<keyword evidence="5" id="KW-0963">Cytoplasm</keyword>
<comment type="pathway">
    <text evidence="5 7">Amino-acid biosynthesis; L-homocysteine biosynthesis; L-homocysteine from S-adenosyl-L-homocysteine: step 1/1.</text>
</comment>
<dbReference type="CDD" id="cd00401">
    <property type="entry name" value="SAHH"/>
    <property type="match status" value="1"/>
</dbReference>
<dbReference type="Gene3D" id="3.40.50.1480">
    <property type="entry name" value="Adenosylhomocysteinase-like"/>
    <property type="match status" value="1"/>
</dbReference>
<evidence type="ECO:0000256" key="2">
    <source>
        <dbReference type="ARBA" id="ARBA00022563"/>
    </source>
</evidence>
<keyword evidence="4 5" id="KW-0520">NAD</keyword>
<dbReference type="AlphaFoldDB" id="A0A6C0FT57"/>
<dbReference type="GO" id="GO:0033353">
    <property type="term" value="P:S-adenosylmethionine cycle"/>
    <property type="evidence" value="ECO:0007669"/>
    <property type="project" value="TreeGrafter"/>
</dbReference>
<dbReference type="GO" id="GO:0004013">
    <property type="term" value="F:adenosylhomocysteinase activity"/>
    <property type="evidence" value="ECO:0007669"/>
    <property type="project" value="UniProtKB-UniRule"/>
</dbReference>
<proteinExistence type="inferred from homology"/>
<accession>A0A6C0FT57</accession>
<feature type="binding site" evidence="5 6">
    <location>
        <position position="345"/>
    </location>
    <ligand>
        <name>NAD(+)</name>
        <dbReference type="ChEBI" id="CHEBI:57540"/>
    </ligand>
</feature>